<feature type="transmembrane region" description="Helical" evidence="8">
    <location>
        <begin position="47"/>
        <end position="70"/>
    </location>
</feature>
<evidence type="ECO:0000313" key="11">
    <source>
        <dbReference type="EMBL" id="GCL35040.1"/>
    </source>
</evidence>
<gene>
    <name evidence="11" type="ORF">SR1949_01320</name>
</gene>
<dbReference type="SMART" id="SM00382">
    <property type="entry name" value="AAA"/>
    <property type="match status" value="1"/>
</dbReference>
<dbReference type="GO" id="GO:0005886">
    <property type="term" value="C:plasma membrane"/>
    <property type="evidence" value="ECO:0007669"/>
    <property type="project" value="UniProtKB-SubCell"/>
</dbReference>
<keyword evidence="4" id="KW-0547">Nucleotide-binding</keyword>
<evidence type="ECO:0000313" key="12">
    <source>
        <dbReference type="Proteomes" id="UP000300142"/>
    </source>
</evidence>
<keyword evidence="6 8" id="KW-1133">Transmembrane helix</keyword>
<evidence type="ECO:0000256" key="5">
    <source>
        <dbReference type="ARBA" id="ARBA00022840"/>
    </source>
</evidence>
<keyword evidence="5" id="KW-0067">ATP-binding</keyword>
<accession>A0A479ZQS2</accession>
<evidence type="ECO:0000256" key="6">
    <source>
        <dbReference type="ARBA" id="ARBA00022989"/>
    </source>
</evidence>
<dbReference type="Proteomes" id="UP000300142">
    <property type="component" value="Unassembled WGS sequence"/>
</dbReference>
<dbReference type="SUPFAM" id="SSF52540">
    <property type="entry name" value="P-loop containing nucleoside triphosphate hydrolases"/>
    <property type="match status" value="1"/>
</dbReference>
<dbReference type="Pfam" id="PF00005">
    <property type="entry name" value="ABC_tran"/>
    <property type="match status" value="1"/>
</dbReference>
<name>A0A479ZQS2_9CYAN</name>
<dbReference type="GO" id="GO:0016887">
    <property type="term" value="F:ATP hydrolysis activity"/>
    <property type="evidence" value="ECO:0007669"/>
    <property type="project" value="InterPro"/>
</dbReference>
<proteinExistence type="predicted"/>
<feature type="domain" description="ABC transporter" evidence="9">
    <location>
        <begin position="377"/>
        <end position="599"/>
    </location>
</feature>
<dbReference type="GO" id="GO:0005524">
    <property type="term" value="F:ATP binding"/>
    <property type="evidence" value="ECO:0007669"/>
    <property type="project" value="UniProtKB-KW"/>
</dbReference>
<dbReference type="InterPro" id="IPR003439">
    <property type="entry name" value="ABC_transporter-like_ATP-bd"/>
</dbReference>
<keyword evidence="7 8" id="KW-0472">Membrane</keyword>
<dbReference type="Pfam" id="PF06472">
    <property type="entry name" value="ABC_membrane_2"/>
    <property type="match status" value="1"/>
</dbReference>
<dbReference type="PROSITE" id="PS50893">
    <property type="entry name" value="ABC_TRANSPORTER_2"/>
    <property type="match status" value="1"/>
</dbReference>
<dbReference type="PANTHER" id="PTHR11384">
    <property type="entry name" value="ATP-BINDING CASSETTE, SUB-FAMILY D MEMBER"/>
    <property type="match status" value="1"/>
</dbReference>
<dbReference type="SUPFAM" id="SSF90123">
    <property type="entry name" value="ABC transporter transmembrane region"/>
    <property type="match status" value="1"/>
</dbReference>
<keyword evidence="2" id="KW-0813">Transport</keyword>
<feature type="domain" description="ABC transmembrane type-1" evidence="10">
    <location>
        <begin position="54"/>
        <end position="338"/>
    </location>
</feature>
<dbReference type="InterPro" id="IPR050835">
    <property type="entry name" value="ABC_transporter_sub-D"/>
</dbReference>
<dbReference type="AlphaFoldDB" id="A0A479ZQS2"/>
<dbReference type="EMBL" id="BJCE01000002">
    <property type="protein sequence ID" value="GCL35040.1"/>
    <property type="molecule type" value="Genomic_DNA"/>
</dbReference>
<evidence type="ECO:0000259" key="10">
    <source>
        <dbReference type="PROSITE" id="PS50929"/>
    </source>
</evidence>
<sequence>MQTRSVTDQTPFNPFATAIQLWRDLKLVAGPYWYPTELGTRAFSEVIYSWGMFILLLILITSVVGINSLSSFWNRYVFDIVIEEKNLEKYLGTLWISVLFIVVTVLLVAFSKYIRKKIAMDWYKWLNNHILTKYLSNQAYYKINFKSKITNPDQRIAQEIEPITINALRFSTTFIEKFMDMIAAVIILWTISSQVAIYLIVYTIVGNILAIFLSQELAKINREELAFKADFNYCLTHVRNHAESIAFFQGETEELNIIKRRFENVLKNSERRLNWERGQDIFNSAYQSAISLFSMFTLTPLFIQDQINYGEISQATFCSFMFSNALGVLIAEFGNSGRFSSYVQRLAEFSDALASVSKKPENLGTFGTIKVLEEPRLGFEDFTLKTPNYEQVIVEDLSLSVPPGEGLLIVGASGRGKSSLLRAIAGLWNAGSGRLVRPALKEMLFLPQRPYIILGTLRQQLLYPHPDREMSDRQLEEILHQVNLQNLLTRVKSFDTEVAWENILSLGEQQRLAFARLLISLPSFTILDEATSALDLKNEENLYSQLQATNTTFISVGHRESLFAYHQWVLELTENNHWQLLPIADYKRQKSISLTTSSR</sequence>
<dbReference type="PANTHER" id="PTHR11384:SF59">
    <property type="entry name" value="LYSOSOMAL COBALAMIN TRANSPORTER ABCD4"/>
    <property type="match status" value="1"/>
</dbReference>
<reference evidence="12" key="1">
    <citation type="submission" date="2019-02" db="EMBL/GenBank/DDBJ databases">
        <title>Draft genome sequence of Sphaerospermopsis reniformis NIES-1949.</title>
        <authorList>
            <person name="Yamaguchi H."/>
            <person name="Suzuki S."/>
            <person name="Kawachi M."/>
        </authorList>
    </citation>
    <scope>NUCLEOTIDE SEQUENCE [LARGE SCALE GENOMIC DNA]</scope>
    <source>
        <strain evidence="12">NIES-1949</strain>
    </source>
</reference>
<evidence type="ECO:0000256" key="7">
    <source>
        <dbReference type="ARBA" id="ARBA00023136"/>
    </source>
</evidence>
<dbReference type="InterPro" id="IPR017871">
    <property type="entry name" value="ABC_transporter-like_CS"/>
</dbReference>
<evidence type="ECO:0000256" key="4">
    <source>
        <dbReference type="ARBA" id="ARBA00022741"/>
    </source>
</evidence>
<organism evidence="11 12">
    <name type="scientific">Sphaerospermopsis reniformis</name>
    <dbReference type="NCBI Taxonomy" id="531300"/>
    <lineage>
        <taxon>Bacteria</taxon>
        <taxon>Bacillati</taxon>
        <taxon>Cyanobacteriota</taxon>
        <taxon>Cyanophyceae</taxon>
        <taxon>Nostocales</taxon>
        <taxon>Aphanizomenonaceae</taxon>
        <taxon>Sphaerospermopsis</taxon>
    </lineage>
</organism>
<dbReference type="Gene3D" id="1.20.1560.10">
    <property type="entry name" value="ABC transporter type 1, transmembrane domain"/>
    <property type="match status" value="1"/>
</dbReference>
<dbReference type="InterPro" id="IPR027417">
    <property type="entry name" value="P-loop_NTPase"/>
</dbReference>
<dbReference type="Gene3D" id="3.40.50.300">
    <property type="entry name" value="P-loop containing nucleotide triphosphate hydrolases"/>
    <property type="match status" value="1"/>
</dbReference>
<dbReference type="PROSITE" id="PS50929">
    <property type="entry name" value="ABC_TM1F"/>
    <property type="match status" value="1"/>
</dbReference>
<comment type="subcellular location">
    <subcellularLocation>
        <location evidence="1">Cell membrane</location>
        <topology evidence="1">Multi-pass membrane protein</topology>
    </subcellularLocation>
</comment>
<dbReference type="GO" id="GO:0140359">
    <property type="term" value="F:ABC-type transporter activity"/>
    <property type="evidence" value="ECO:0007669"/>
    <property type="project" value="InterPro"/>
</dbReference>
<evidence type="ECO:0000256" key="8">
    <source>
        <dbReference type="SAM" id="Phobius"/>
    </source>
</evidence>
<dbReference type="InterPro" id="IPR036640">
    <property type="entry name" value="ABC1_TM_sf"/>
</dbReference>
<evidence type="ECO:0000256" key="2">
    <source>
        <dbReference type="ARBA" id="ARBA00022448"/>
    </source>
</evidence>
<evidence type="ECO:0000259" key="9">
    <source>
        <dbReference type="PROSITE" id="PS50893"/>
    </source>
</evidence>
<dbReference type="PROSITE" id="PS00211">
    <property type="entry name" value="ABC_TRANSPORTER_1"/>
    <property type="match status" value="1"/>
</dbReference>
<dbReference type="InterPro" id="IPR011527">
    <property type="entry name" value="ABC1_TM_dom"/>
</dbReference>
<protein>
    <submittedName>
        <fullName evidence="11">ABC transporter-like protein</fullName>
    </submittedName>
</protein>
<dbReference type="RefSeq" id="WP_137666026.1">
    <property type="nucleotide sequence ID" value="NZ_BJCE01000002.1"/>
</dbReference>
<dbReference type="CDD" id="cd03223">
    <property type="entry name" value="ABCD_peroxisomal_ALDP"/>
    <property type="match status" value="1"/>
</dbReference>
<dbReference type="InterPro" id="IPR003593">
    <property type="entry name" value="AAA+_ATPase"/>
</dbReference>
<keyword evidence="12" id="KW-1185">Reference proteome</keyword>
<evidence type="ECO:0000256" key="1">
    <source>
        <dbReference type="ARBA" id="ARBA00004651"/>
    </source>
</evidence>
<evidence type="ECO:0000256" key="3">
    <source>
        <dbReference type="ARBA" id="ARBA00022692"/>
    </source>
</evidence>
<comment type="caution">
    <text evidence="11">The sequence shown here is derived from an EMBL/GenBank/DDBJ whole genome shotgun (WGS) entry which is preliminary data.</text>
</comment>
<feature type="transmembrane region" description="Helical" evidence="8">
    <location>
        <begin position="90"/>
        <end position="110"/>
    </location>
</feature>
<keyword evidence="3 8" id="KW-0812">Transmembrane</keyword>